<dbReference type="InterPro" id="IPR009325">
    <property type="entry name" value="DUF983"/>
</dbReference>
<protein>
    <submittedName>
        <fullName evidence="2">DUF983 domain-containing protein</fullName>
    </submittedName>
</protein>
<organism evidence="2 3">
    <name type="scientific">Lichenibacterium ramalinae</name>
    <dbReference type="NCBI Taxonomy" id="2316527"/>
    <lineage>
        <taxon>Bacteria</taxon>
        <taxon>Pseudomonadati</taxon>
        <taxon>Pseudomonadota</taxon>
        <taxon>Alphaproteobacteria</taxon>
        <taxon>Hyphomicrobiales</taxon>
        <taxon>Lichenihabitantaceae</taxon>
        <taxon>Lichenibacterium</taxon>
    </lineage>
</organism>
<dbReference type="Proteomes" id="UP000289411">
    <property type="component" value="Unassembled WGS sequence"/>
</dbReference>
<keyword evidence="1" id="KW-0812">Transmembrane</keyword>
<sequence>MTIGDGAAVSPASAAMAGRCPRCGRGRLFRSFLDIAERCDACGLSYAFADAGDGPAVFVSFAALIVVVALALVIDAAYEPPIWLLMLIILPLVPILCLGMLRPIKGLMIGLQYRNKAGQGRIGL</sequence>
<evidence type="ECO:0000313" key="3">
    <source>
        <dbReference type="Proteomes" id="UP000289411"/>
    </source>
</evidence>
<name>A0A4Q2RIA5_9HYPH</name>
<gene>
    <name evidence="2" type="ORF">D3272_02635</name>
</gene>
<dbReference type="OrthoDB" id="9799456at2"/>
<keyword evidence="1" id="KW-1133">Transmembrane helix</keyword>
<evidence type="ECO:0000256" key="1">
    <source>
        <dbReference type="SAM" id="Phobius"/>
    </source>
</evidence>
<dbReference type="RefSeq" id="WP_129217540.1">
    <property type="nucleotide sequence ID" value="NZ_QYBC01000002.1"/>
</dbReference>
<proteinExistence type="predicted"/>
<keyword evidence="1" id="KW-0472">Membrane</keyword>
<evidence type="ECO:0000313" key="2">
    <source>
        <dbReference type="EMBL" id="RYB07000.1"/>
    </source>
</evidence>
<dbReference type="Pfam" id="PF06170">
    <property type="entry name" value="DUF983"/>
    <property type="match status" value="1"/>
</dbReference>
<comment type="caution">
    <text evidence="2">The sequence shown here is derived from an EMBL/GenBank/DDBJ whole genome shotgun (WGS) entry which is preliminary data.</text>
</comment>
<dbReference type="EMBL" id="QYBC01000002">
    <property type="protein sequence ID" value="RYB07000.1"/>
    <property type="molecule type" value="Genomic_DNA"/>
</dbReference>
<accession>A0A4Q2RIA5</accession>
<reference evidence="2 3" key="1">
    <citation type="submission" date="2018-09" db="EMBL/GenBank/DDBJ databases">
        <authorList>
            <person name="Grouzdev D.S."/>
            <person name="Krutkina M.S."/>
        </authorList>
    </citation>
    <scope>NUCLEOTIDE SEQUENCE [LARGE SCALE GENOMIC DNA]</scope>
    <source>
        <strain evidence="2 3">RmlP001</strain>
    </source>
</reference>
<keyword evidence="3" id="KW-1185">Reference proteome</keyword>
<feature type="transmembrane region" description="Helical" evidence="1">
    <location>
        <begin position="82"/>
        <end position="101"/>
    </location>
</feature>
<reference evidence="2 3" key="2">
    <citation type="submission" date="2019-02" db="EMBL/GenBank/DDBJ databases">
        <title>'Lichenibacterium ramalinii' gen. nov. sp. nov., 'Lichenibacterium minor' gen. nov. sp. nov.</title>
        <authorList>
            <person name="Pankratov T."/>
        </authorList>
    </citation>
    <scope>NUCLEOTIDE SEQUENCE [LARGE SCALE GENOMIC DNA]</scope>
    <source>
        <strain evidence="2 3">RmlP001</strain>
    </source>
</reference>
<feature type="transmembrane region" description="Helical" evidence="1">
    <location>
        <begin position="56"/>
        <end position="76"/>
    </location>
</feature>
<dbReference type="AlphaFoldDB" id="A0A4Q2RIA5"/>